<dbReference type="InterPro" id="IPR039422">
    <property type="entry name" value="MarR/SlyA-like"/>
</dbReference>
<dbReference type="GO" id="GO:0003700">
    <property type="term" value="F:DNA-binding transcription factor activity"/>
    <property type="evidence" value="ECO:0007669"/>
    <property type="project" value="InterPro"/>
</dbReference>
<dbReference type="Gene3D" id="1.10.10.10">
    <property type="entry name" value="Winged helix-like DNA-binding domain superfamily/Winged helix DNA-binding domain"/>
    <property type="match status" value="1"/>
</dbReference>
<sequence length="190" mass="21456">MIWHRFFSLLHGGRLRLAPMALLNEDTITTLKPRTRPVRESDVTEFALALNQLDIEHRRLRTRFADHFGLTHTEYDAFTFVADEGTTTPKNLAANLRFTTGATTALIDRLEKLEFVHRTPNPTDRRSVHLELTPHGASAFAWVGDHYLDLARTIITAGDTKAPKMTSVLIRATEAIGSAQRALESPDERR</sequence>
<dbReference type="PANTHER" id="PTHR33164:SF43">
    <property type="entry name" value="HTH-TYPE TRANSCRIPTIONAL REPRESSOR YETL"/>
    <property type="match status" value="1"/>
</dbReference>
<evidence type="ECO:0000259" key="1">
    <source>
        <dbReference type="PROSITE" id="PS50995"/>
    </source>
</evidence>
<gene>
    <name evidence="2" type="ORF">B7R25_16300</name>
</gene>
<dbReference type="SMART" id="SM00347">
    <property type="entry name" value="HTH_MARR"/>
    <property type="match status" value="1"/>
</dbReference>
<dbReference type="EMBL" id="NBXE01000038">
    <property type="protein sequence ID" value="RFA24680.1"/>
    <property type="molecule type" value="Genomic_DNA"/>
</dbReference>
<accession>A0A3E0W5T0</accession>
<dbReference type="Proteomes" id="UP000257080">
    <property type="component" value="Unassembled WGS sequence"/>
</dbReference>
<protein>
    <recommendedName>
        <fullName evidence="1">HTH marR-type domain-containing protein</fullName>
    </recommendedName>
</protein>
<dbReference type="AlphaFoldDB" id="A0A3E0W5T0"/>
<reference evidence="2 3" key="1">
    <citation type="submission" date="2017-04" db="EMBL/GenBank/DDBJ databases">
        <title>Comparative genome analysis of Subtercola boreus.</title>
        <authorList>
            <person name="Cho Y.-J."/>
            <person name="Cho A."/>
            <person name="Kim O.-S."/>
            <person name="Lee J.-I."/>
        </authorList>
    </citation>
    <scope>NUCLEOTIDE SEQUENCE [LARGE SCALE GENOMIC DNA]</scope>
    <source>
        <strain evidence="2 3">P28004</strain>
    </source>
</reference>
<dbReference type="SUPFAM" id="SSF46785">
    <property type="entry name" value="Winged helix' DNA-binding domain"/>
    <property type="match status" value="1"/>
</dbReference>
<dbReference type="InterPro" id="IPR000835">
    <property type="entry name" value="HTH_MarR-typ"/>
</dbReference>
<proteinExistence type="predicted"/>
<dbReference type="InterPro" id="IPR036390">
    <property type="entry name" value="WH_DNA-bd_sf"/>
</dbReference>
<evidence type="ECO:0000313" key="3">
    <source>
        <dbReference type="Proteomes" id="UP000257080"/>
    </source>
</evidence>
<dbReference type="InterPro" id="IPR036388">
    <property type="entry name" value="WH-like_DNA-bd_sf"/>
</dbReference>
<evidence type="ECO:0000313" key="2">
    <source>
        <dbReference type="EMBL" id="RFA24680.1"/>
    </source>
</evidence>
<dbReference type="PANTHER" id="PTHR33164">
    <property type="entry name" value="TRANSCRIPTIONAL REGULATOR, MARR FAMILY"/>
    <property type="match status" value="1"/>
</dbReference>
<dbReference type="Pfam" id="PF01047">
    <property type="entry name" value="MarR"/>
    <property type="match status" value="1"/>
</dbReference>
<dbReference type="PRINTS" id="PR00598">
    <property type="entry name" value="HTHMARR"/>
</dbReference>
<dbReference type="GO" id="GO:0006950">
    <property type="term" value="P:response to stress"/>
    <property type="evidence" value="ECO:0007669"/>
    <property type="project" value="TreeGrafter"/>
</dbReference>
<dbReference type="OrthoDB" id="162531at2"/>
<organism evidence="2 3">
    <name type="scientific">Subtercola boreus</name>
    <dbReference type="NCBI Taxonomy" id="120213"/>
    <lineage>
        <taxon>Bacteria</taxon>
        <taxon>Bacillati</taxon>
        <taxon>Actinomycetota</taxon>
        <taxon>Actinomycetes</taxon>
        <taxon>Micrococcales</taxon>
        <taxon>Microbacteriaceae</taxon>
        <taxon>Subtercola</taxon>
    </lineage>
</organism>
<name>A0A3E0W5T0_9MICO</name>
<feature type="domain" description="HTH marR-type" evidence="1">
    <location>
        <begin position="43"/>
        <end position="178"/>
    </location>
</feature>
<comment type="caution">
    <text evidence="2">The sequence shown here is derived from an EMBL/GenBank/DDBJ whole genome shotgun (WGS) entry which is preliminary data.</text>
</comment>
<dbReference type="PROSITE" id="PS50995">
    <property type="entry name" value="HTH_MARR_2"/>
    <property type="match status" value="1"/>
</dbReference>